<evidence type="ECO:0000313" key="1">
    <source>
        <dbReference type="EMBL" id="MCI74321.1"/>
    </source>
</evidence>
<dbReference type="AlphaFoldDB" id="A0A392UL81"/>
<keyword evidence="2" id="KW-1185">Reference proteome</keyword>
<organism evidence="1 2">
    <name type="scientific">Trifolium medium</name>
    <dbReference type="NCBI Taxonomy" id="97028"/>
    <lineage>
        <taxon>Eukaryota</taxon>
        <taxon>Viridiplantae</taxon>
        <taxon>Streptophyta</taxon>
        <taxon>Embryophyta</taxon>
        <taxon>Tracheophyta</taxon>
        <taxon>Spermatophyta</taxon>
        <taxon>Magnoliopsida</taxon>
        <taxon>eudicotyledons</taxon>
        <taxon>Gunneridae</taxon>
        <taxon>Pentapetalae</taxon>
        <taxon>rosids</taxon>
        <taxon>fabids</taxon>
        <taxon>Fabales</taxon>
        <taxon>Fabaceae</taxon>
        <taxon>Papilionoideae</taxon>
        <taxon>50 kb inversion clade</taxon>
        <taxon>NPAAA clade</taxon>
        <taxon>Hologalegina</taxon>
        <taxon>IRL clade</taxon>
        <taxon>Trifolieae</taxon>
        <taxon>Trifolium</taxon>
    </lineage>
</organism>
<dbReference type="EMBL" id="LXQA010858113">
    <property type="protein sequence ID" value="MCI74321.1"/>
    <property type="molecule type" value="Genomic_DNA"/>
</dbReference>
<name>A0A392UL81_9FABA</name>
<feature type="non-terminal residue" evidence="1">
    <location>
        <position position="1"/>
    </location>
</feature>
<evidence type="ECO:0000313" key="2">
    <source>
        <dbReference type="Proteomes" id="UP000265520"/>
    </source>
</evidence>
<proteinExistence type="predicted"/>
<accession>A0A392UL81</accession>
<sequence length="48" mass="5237">WALSIAVLPGGKYLAKKTFFNSSHVVTELEGMDWSQALALSLNENGNK</sequence>
<dbReference type="Proteomes" id="UP000265520">
    <property type="component" value="Unassembled WGS sequence"/>
</dbReference>
<reference evidence="1 2" key="1">
    <citation type="journal article" date="2018" name="Front. Plant Sci.">
        <title>Red Clover (Trifolium pratense) and Zigzag Clover (T. medium) - A Picture of Genomic Similarities and Differences.</title>
        <authorList>
            <person name="Dluhosova J."/>
            <person name="Istvanek J."/>
            <person name="Nedelnik J."/>
            <person name="Repkova J."/>
        </authorList>
    </citation>
    <scope>NUCLEOTIDE SEQUENCE [LARGE SCALE GENOMIC DNA]</scope>
    <source>
        <strain evidence="2">cv. 10/8</strain>
        <tissue evidence="1">Leaf</tissue>
    </source>
</reference>
<protein>
    <submittedName>
        <fullName evidence="1">Uncharacterized protein</fullName>
    </submittedName>
</protein>
<comment type="caution">
    <text evidence="1">The sequence shown here is derived from an EMBL/GenBank/DDBJ whole genome shotgun (WGS) entry which is preliminary data.</text>
</comment>